<dbReference type="EMBL" id="LPUY01000049">
    <property type="protein sequence ID" value="KUP93527.1"/>
    <property type="molecule type" value="Genomic_DNA"/>
</dbReference>
<protein>
    <submittedName>
        <fullName evidence="1">Uncharacterized protein</fullName>
    </submittedName>
</protein>
<proteinExistence type="predicted"/>
<sequence>MEKQNYIAPRLDFKGSAEQVTQGASCPDTYLDASFPSGTPRGSYTCTEDSSSFS</sequence>
<name>A0A132C0A1_9RHOB</name>
<evidence type="ECO:0000313" key="2">
    <source>
        <dbReference type="Proteomes" id="UP000068382"/>
    </source>
</evidence>
<gene>
    <name evidence="1" type="ORF">TRIHO_15500</name>
</gene>
<keyword evidence="2" id="KW-1185">Reference proteome</keyword>
<reference evidence="1 2" key="1">
    <citation type="submission" date="2015-12" db="EMBL/GenBank/DDBJ databases">
        <title>Genome sequence of the marine Rhodobacteraceae strain O3.65, Candidatus Tritonibacter horizontis.</title>
        <authorList>
            <person name="Poehlein A."/>
            <person name="Giebel H.A."/>
            <person name="Voget S."/>
            <person name="Brinkhoff T."/>
        </authorList>
    </citation>
    <scope>NUCLEOTIDE SEQUENCE [LARGE SCALE GENOMIC DNA]</scope>
    <source>
        <strain evidence="1 2">O3.65</strain>
    </source>
</reference>
<accession>A0A132C0A1</accession>
<evidence type="ECO:0000313" key="1">
    <source>
        <dbReference type="EMBL" id="KUP93527.1"/>
    </source>
</evidence>
<dbReference type="AlphaFoldDB" id="A0A132C0A1"/>
<organism evidence="1 2">
    <name type="scientific">Tritonibacter horizontis</name>
    <dbReference type="NCBI Taxonomy" id="1768241"/>
    <lineage>
        <taxon>Bacteria</taxon>
        <taxon>Pseudomonadati</taxon>
        <taxon>Pseudomonadota</taxon>
        <taxon>Alphaproteobacteria</taxon>
        <taxon>Rhodobacterales</taxon>
        <taxon>Paracoccaceae</taxon>
        <taxon>Tritonibacter</taxon>
    </lineage>
</organism>
<comment type="caution">
    <text evidence="1">The sequence shown here is derived from an EMBL/GenBank/DDBJ whole genome shotgun (WGS) entry which is preliminary data.</text>
</comment>
<dbReference type="Proteomes" id="UP000068382">
    <property type="component" value="Unassembled WGS sequence"/>
</dbReference>